<feature type="compositionally biased region" description="Low complexity" evidence="2">
    <location>
        <begin position="73"/>
        <end position="83"/>
    </location>
</feature>
<evidence type="ECO:0000259" key="5">
    <source>
        <dbReference type="Pfam" id="PF00188"/>
    </source>
</evidence>
<feature type="compositionally biased region" description="Basic and acidic residues" evidence="2">
    <location>
        <begin position="84"/>
        <end position="99"/>
    </location>
</feature>
<evidence type="ECO:0000256" key="4">
    <source>
        <dbReference type="SAM" id="SignalP"/>
    </source>
</evidence>
<reference evidence="6" key="1">
    <citation type="journal article" date="2014" name="Int. J. Syst. Evol. Microbiol.">
        <title>Complete genome sequence of Corynebacterium casei LMG S-19264T (=DSM 44701T), isolated from a smear-ripened cheese.</title>
        <authorList>
            <consortium name="US DOE Joint Genome Institute (JGI-PGF)"/>
            <person name="Walter F."/>
            <person name="Albersmeier A."/>
            <person name="Kalinowski J."/>
            <person name="Ruckert C."/>
        </authorList>
    </citation>
    <scope>NUCLEOTIDE SEQUENCE</scope>
    <source>
        <strain evidence="6">CGMCC 1.15533</strain>
    </source>
</reference>
<dbReference type="Pfam" id="PF00188">
    <property type="entry name" value="CAP"/>
    <property type="match status" value="1"/>
</dbReference>
<evidence type="ECO:0000313" key="7">
    <source>
        <dbReference type="Proteomes" id="UP000660801"/>
    </source>
</evidence>
<evidence type="ECO:0000256" key="1">
    <source>
        <dbReference type="SAM" id="Coils"/>
    </source>
</evidence>
<reference evidence="6" key="2">
    <citation type="submission" date="2020-09" db="EMBL/GenBank/DDBJ databases">
        <authorList>
            <person name="Sun Q."/>
            <person name="Zhou Y."/>
        </authorList>
    </citation>
    <scope>NUCLEOTIDE SEQUENCE</scope>
    <source>
        <strain evidence="6">CGMCC 1.15533</strain>
    </source>
</reference>
<feature type="coiled-coil region" evidence="1">
    <location>
        <begin position="576"/>
        <end position="683"/>
    </location>
</feature>
<comment type="caution">
    <text evidence="6">The sequence shown here is derived from an EMBL/GenBank/DDBJ whole genome shotgun (WGS) entry which is preliminary data.</text>
</comment>
<dbReference type="AlphaFoldDB" id="A0A917AA25"/>
<organism evidence="6 7">
    <name type="scientific">Streptococcus himalayensis</name>
    <dbReference type="NCBI Taxonomy" id="1888195"/>
    <lineage>
        <taxon>Bacteria</taxon>
        <taxon>Bacillati</taxon>
        <taxon>Bacillota</taxon>
        <taxon>Bacilli</taxon>
        <taxon>Lactobacillales</taxon>
        <taxon>Streptococcaceae</taxon>
        <taxon>Streptococcus</taxon>
    </lineage>
</organism>
<keyword evidence="4" id="KW-0732">Signal</keyword>
<keyword evidence="1" id="KW-0175">Coiled coil</keyword>
<dbReference type="Proteomes" id="UP000660801">
    <property type="component" value="Unassembled WGS sequence"/>
</dbReference>
<feature type="signal peptide" evidence="4">
    <location>
        <begin position="1"/>
        <end position="22"/>
    </location>
</feature>
<feature type="region of interest" description="Disordered" evidence="2">
    <location>
        <begin position="23"/>
        <end position="99"/>
    </location>
</feature>
<dbReference type="Gene3D" id="3.40.33.10">
    <property type="entry name" value="CAP"/>
    <property type="match status" value="1"/>
</dbReference>
<dbReference type="OrthoDB" id="2216376at2"/>
<keyword evidence="3" id="KW-0812">Transmembrane</keyword>
<accession>A0A917AA25</accession>
<dbReference type="RefSeq" id="WP_068993772.1">
    <property type="nucleotide sequence ID" value="NZ_BMJN01000059.1"/>
</dbReference>
<evidence type="ECO:0000256" key="2">
    <source>
        <dbReference type="SAM" id="MobiDB-lite"/>
    </source>
</evidence>
<keyword evidence="3" id="KW-1133">Transmembrane helix</keyword>
<dbReference type="EMBL" id="BMJN01000059">
    <property type="protein sequence ID" value="GGE38166.1"/>
    <property type="molecule type" value="Genomic_DNA"/>
</dbReference>
<feature type="domain" description="SCP" evidence="5">
    <location>
        <begin position="320"/>
        <end position="446"/>
    </location>
</feature>
<evidence type="ECO:0000313" key="6">
    <source>
        <dbReference type="EMBL" id="GGE38166.1"/>
    </source>
</evidence>
<dbReference type="InterPro" id="IPR035940">
    <property type="entry name" value="CAP_sf"/>
</dbReference>
<keyword evidence="3" id="KW-0472">Membrane</keyword>
<dbReference type="InterPro" id="IPR014044">
    <property type="entry name" value="CAP_dom"/>
</dbReference>
<evidence type="ECO:0000256" key="3">
    <source>
        <dbReference type="SAM" id="Phobius"/>
    </source>
</evidence>
<feature type="chain" id="PRO_5039093527" evidence="4">
    <location>
        <begin position="23"/>
        <end position="788"/>
    </location>
</feature>
<feature type="transmembrane region" description="Helical" evidence="3">
    <location>
        <begin position="763"/>
        <end position="783"/>
    </location>
</feature>
<proteinExistence type="predicted"/>
<sequence>MDKKLTKSMVVTGLAATTVLSAATTQQVKAEEATKRMAEQAETKASKPAETPVTKEAVLAAKTESENQEELVQKAQEASQQAKEMLDEATKEETDTKELLDKATETTIQEAKDSLPALEAQISTEEANVEIAQTEVETAQTEVSKEENVVSGQESLVDMAQTAVNEAKKPIHEEEEALKQAQAAVAQAEKEVAEKTAVLKAAQTDSHTIPEKINQTTQEIREGEKNLASLEKNIQQTETALKQAESQATPTRHVDLKTATYQEFLTHLQKNGANADVKAEATKALGIYQRGQKEDGIVVGTDVNSPATLANNLKAVEVMKAINAYRKRAGLPELLVDPYANVGSQIQTRYFEKAGTHMFKYANGENVAISFSPQDAVKFWYNEKALYQKYAAQYGLPTDERQIDAYAILNKVGMGIFAQVGHYLQIVNNTVNTMSAAYDTQPNRYSNVYGTAEAAFYSVSDVNRRLANGTLMTVEDFEKALRNYAGSSTAPSPQVTALKNNLAMLKVQKTNQESTLNMKKATLRDLQSSLNNQVATTQKATAALMTAQAIFAKAKQVATEKQGKLDVARQSIQRNLAPKEKELETALKNLEQSKNQLASLKSTLAAKQKNLEQAKGNLATAKQKLEEARNYLARLEQAPLLHAKAVKALAEAQTDYDAKQALLEQESEKLIRLQTTYKQLESEYRRLHPQIIPQSQGTRVLKPAGLQNNPGRSGVQNLGNQGRALAASGLATASSQTSGAKSAPSMGQAKYANTFLPSTGGSASSIAAMGLLLGAATLAAAGLKKEER</sequence>
<dbReference type="SUPFAM" id="SSF55797">
    <property type="entry name" value="PR-1-like"/>
    <property type="match status" value="1"/>
</dbReference>
<name>A0A917AA25_9STRE</name>
<gene>
    <name evidence="6" type="ORF">GCM10011510_19440</name>
</gene>
<feature type="compositionally biased region" description="Basic and acidic residues" evidence="2">
    <location>
        <begin position="29"/>
        <end position="47"/>
    </location>
</feature>
<keyword evidence="7" id="KW-1185">Reference proteome</keyword>
<protein>
    <submittedName>
        <fullName evidence="6">Secretion protein</fullName>
    </submittedName>
</protein>